<dbReference type="HOGENOM" id="CLU_041991_0_0_1"/>
<sequence>MASILCRGLALCIIGGINTSFAFHLPKPNLYTQSTTTTLQASYYIDTTEQSPRDIPSMIEWAEMYGVQRIPSLDFGSDDPSSDDNLYAYTTEDIPAGSAVLFIPTDMFVSSSVIRSEFGQLVEAEALLGRLGGSDQYPLFYIFVKILYEYSLGEESGYFQYLNGMPRRFDNGAAMTPFCYECLPPLAANLAMAERVQYINFNQALREVDFIEGYISEDNLLTRWAYNVARTRSWEVESDDPSSSVTGGKEMVMLPLGDMFNHGTDTEVEISYDEEGNCVIYTTVDVEAGSPLRMSYGDPTNPSKLFAKYGFLDETSPATFCKMMNIRPSTELRNIGFSYSRMLFYKDTGEVAPEVFDVLLYVILGEKSDRTEQRDFYNACISQDEATKSAYHQQYAYETSSRLKEHVDSFLDELDELSTKAQTKSLETHPRIPLILAHNEFVKQTFLKVKGVVDDLVAQSSY</sequence>
<keyword evidence="1" id="KW-0732">Signal</keyword>
<reference evidence="2 3" key="2">
    <citation type="journal article" date="2008" name="Nature">
        <title>The Phaeodactylum genome reveals the evolutionary history of diatom genomes.</title>
        <authorList>
            <person name="Bowler C."/>
            <person name="Allen A.E."/>
            <person name="Badger J.H."/>
            <person name="Grimwood J."/>
            <person name="Jabbari K."/>
            <person name="Kuo A."/>
            <person name="Maheswari U."/>
            <person name="Martens C."/>
            <person name="Maumus F."/>
            <person name="Otillar R.P."/>
            <person name="Rayko E."/>
            <person name="Salamov A."/>
            <person name="Vandepoele K."/>
            <person name="Beszteri B."/>
            <person name="Gruber A."/>
            <person name="Heijde M."/>
            <person name="Katinka M."/>
            <person name="Mock T."/>
            <person name="Valentin K."/>
            <person name="Verret F."/>
            <person name="Berges J.A."/>
            <person name="Brownlee C."/>
            <person name="Cadoret J.P."/>
            <person name="Chiovitti A."/>
            <person name="Choi C.J."/>
            <person name="Coesel S."/>
            <person name="De Martino A."/>
            <person name="Detter J.C."/>
            <person name="Durkin C."/>
            <person name="Falciatore A."/>
            <person name="Fournet J."/>
            <person name="Haruta M."/>
            <person name="Huysman M.J."/>
            <person name="Jenkins B.D."/>
            <person name="Jiroutova K."/>
            <person name="Jorgensen R.E."/>
            <person name="Joubert Y."/>
            <person name="Kaplan A."/>
            <person name="Kroger N."/>
            <person name="Kroth P.G."/>
            <person name="La Roche J."/>
            <person name="Lindquist E."/>
            <person name="Lommer M."/>
            <person name="Martin-Jezequel V."/>
            <person name="Lopez P.J."/>
            <person name="Lucas S."/>
            <person name="Mangogna M."/>
            <person name="McGinnis K."/>
            <person name="Medlin L.K."/>
            <person name="Montsant A."/>
            <person name="Oudot-Le Secq M.P."/>
            <person name="Napoli C."/>
            <person name="Obornik M."/>
            <person name="Parker M.S."/>
            <person name="Petit J.L."/>
            <person name="Porcel B.M."/>
            <person name="Poulsen N."/>
            <person name="Robison M."/>
            <person name="Rychlewski L."/>
            <person name="Rynearson T.A."/>
            <person name="Schmutz J."/>
            <person name="Shapiro H."/>
            <person name="Siaut M."/>
            <person name="Stanley M."/>
            <person name="Sussman M.R."/>
            <person name="Taylor A.R."/>
            <person name="Vardi A."/>
            <person name="von Dassow P."/>
            <person name="Vyverman W."/>
            <person name="Willis A."/>
            <person name="Wyrwicz L.S."/>
            <person name="Rokhsar D.S."/>
            <person name="Weissenbach J."/>
            <person name="Armbrust E.V."/>
            <person name="Green B.R."/>
            <person name="Van de Peer Y."/>
            <person name="Grigoriev I.V."/>
        </authorList>
    </citation>
    <scope>NUCLEOTIDE SEQUENCE [LARGE SCALE GENOMIC DNA]</scope>
    <source>
        <strain evidence="2 3">CCMP1335</strain>
    </source>
</reference>
<dbReference type="PANTHER" id="PTHR13271:SF137">
    <property type="entry name" value="SET DOMAIN-CONTAINING PROTEIN"/>
    <property type="match status" value="1"/>
</dbReference>
<proteinExistence type="predicted"/>
<protein>
    <submittedName>
        <fullName evidence="2">Uncharacterized protein</fullName>
    </submittedName>
</protein>
<dbReference type="FunFam" id="3.90.1410.10:FF:000041">
    <property type="entry name" value="Uncharacterized protein"/>
    <property type="match status" value="1"/>
</dbReference>
<reference evidence="2 3" key="1">
    <citation type="journal article" date="2004" name="Science">
        <title>The genome of the diatom Thalassiosira pseudonana: ecology, evolution, and metabolism.</title>
        <authorList>
            <person name="Armbrust E.V."/>
            <person name="Berges J.A."/>
            <person name="Bowler C."/>
            <person name="Green B.R."/>
            <person name="Martinez D."/>
            <person name="Putnam N.H."/>
            <person name="Zhou S."/>
            <person name="Allen A.E."/>
            <person name="Apt K.E."/>
            <person name="Bechner M."/>
            <person name="Brzezinski M.A."/>
            <person name="Chaal B.K."/>
            <person name="Chiovitti A."/>
            <person name="Davis A.K."/>
            <person name="Demarest M.S."/>
            <person name="Detter J.C."/>
            <person name="Glavina T."/>
            <person name="Goodstein D."/>
            <person name="Hadi M.Z."/>
            <person name="Hellsten U."/>
            <person name="Hildebrand M."/>
            <person name="Jenkins B.D."/>
            <person name="Jurka J."/>
            <person name="Kapitonov V.V."/>
            <person name="Kroger N."/>
            <person name="Lau W.W."/>
            <person name="Lane T.W."/>
            <person name="Larimer F.W."/>
            <person name="Lippmeier J.C."/>
            <person name="Lucas S."/>
            <person name="Medina M."/>
            <person name="Montsant A."/>
            <person name="Obornik M."/>
            <person name="Parker M.S."/>
            <person name="Palenik B."/>
            <person name="Pazour G.J."/>
            <person name="Richardson P.M."/>
            <person name="Rynearson T.A."/>
            <person name="Saito M.A."/>
            <person name="Schwartz D.C."/>
            <person name="Thamatrakoln K."/>
            <person name="Valentin K."/>
            <person name="Vardi A."/>
            <person name="Wilkerson F.P."/>
            <person name="Rokhsar D.S."/>
        </authorList>
    </citation>
    <scope>NUCLEOTIDE SEQUENCE [LARGE SCALE GENOMIC DNA]</scope>
    <source>
        <strain evidence="2 3">CCMP1335</strain>
    </source>
</reference>
<dbReference type="CDD" id="cd10527">
    <property type="entry name" value="SET_LSMT"/>
    <property type="match status" value="1"/>
</dbReference>
<dbReference type="PANTHER" id="PTHR13271">
    <property type="entry name" value="UNCHARACTERIZED PUTATIVE METHYLTRANSFERASE"/>
    <property type="match status" value="1"/>
</dbReference>
<dbReference type="GeneID" id="7443204"/>
<evidence type="ECO:0000313" key="2">
    <source>
        <dbReference type="EMBL" id="EED89734.1"/>
    </source>
</evidence>
<evidence type="ECO:0000256" key="1">
    <source>
        <dbReference type="SAM" id="SignalP"/>
    </source>
</evidence>
<dbReference type="InterPro" id="IPR046341">
    <property type="entry name" value="SET_dom_sf"/>
</dbReference>
<gene>
    <name evidence="2" type="ORF">THAPSDRAFT_9252</name>
</gene>
<accession>B8CAS9</accession>
<dbReference type="InterPro" id="IPR050600">
    <property type="entry name" value="SETD3_SETD6_MTase"/>
</dbReference>
<dbReference type="Proteomes" id="UP000001449">
    <property type="component" value="Chromosome 12"/>
</dbReference>
<dbReference type="EMBL" id="CM000647">
    <property type="protein sequence ID" value="EED89734.1"/>
    <property type="molecule type" value="Genomic_DNA"/>
</dbReference>
<dbReference type="GO" id="GO:0016279">
    <property type="term" value="F:protein-lysine N-methyltransferase activity"/>
    <property type="evidence" value="ECO:0000318"/>
    <property type="project" value="GO_Central"/>
</dbReference>
<dbReference type="PaxDb" id="35128-Thaps9252"/>
<keyword evidence="3" id="KW-1185">Reference proteome</keyword>
<dbReference type="InParanoid" id="B8CAS9"/>
<feature type="chain" id="PRO_5002866437" evidence="1">
    <location>
        <begin position="23"/>
        <end position="462"/>
    </location>
</feature>
<feature type="signal peptide" evidence="1">
    <location>
        <begin position="1"/>
        <end position="22"/>
    </location>
</feature>
<dbReference type="OMA" id="AGHEIEM"/>
<dbReference type="SUPFAM" id="SSF82199">
    <property type="entry name" value="SET domain"/>
    <property type="match status" value="1"/>
</dbReference>
<organism evidence="2 3">
    <name type="scientific">Thalassiosira pseudonana</name>
    <name type="common">Marine diatom</name>
    <name type="synonym">Cyclotella nana</name>
    <dbReference type="NCBI Taxonomy" id="35128"/>
    <lineage>
        <taxon>Eukaryota</taxon>
        <taxon>Sar</taxon>
        <taxon>Stramenopiles</taxon>
        <taxon>Ochrophyta</taxon>
        <taxon>Bacillariophyta</taxon>
        <taxon>Coscinodiscophyceae</taxon>
        <taxon>Thalassiosirophycidae</taxon>
        <taxon>Thalassiosirales</taxon>
        <taxon>Thalassiosiraceae</taxon>
        <taxon>Thalassiosira</taxon>
    </lineage>
</organism>
<dbReference type="eggNOG" id="ENOG502T4GE">
    <property type="taxonomic scope" value="Eukaryota"/>
</dbReference>
<dbReference type="RefSeq" id="XP_002293273.1">
    <property type="nucleotide sequence ID" value="XM_002293237.1"/>
</dbReference>
<name>B8CAS9_THAPS</name>
<evidence type="ECO:0000313" key="3">
    <source>
        <dbReference type="Proteomes" id="UP000001449"/>
    </source>
</evidence>
<dbReference type="KEGG" id="tps:THAPSDRAFT_9252"/>
<dbReference type="Gene3D" id="3.90.1410.10">
    <property type="entry name" value="set domain protein methyltransferase, domain 1"/>
    <property type="match status" value="1"/>
</dbReference>
<dbReference type="AlphaFoldDB" id="B8CAS9"/>